<dbReference type="AlphaFoldDB" id="A0A1Q9H1K0"/>
<evidence type="ECO:0000256" key="1">
    <source>
        <dbReference type="SAM" id="Phobius"/>
    </source>
</evidence>
<comment type="caution">
    <text evidence="2">The sequence shown here is derived from an EMBL/GenBank/DDBJ whole genome shotgun (WGS) entry which is preliminary data.</text>
</comment>
<dbReference type="Proteomes" id="UP000186905">
    <property type="component" value="Unassembled WGS sequence"/>
</dbReference>
<dbReference type="OrthoDB" id="5690605at2"/>
<keyword evidence="1" id="KW-0472">Membrane</keyword>
<dbReference type="EMBL" id="MJIL01000038">
    <property type="protein sequence ID" value="OLQ81652.1"/>
    <property type="molecule type" value="Genomic_DNA"/>
</dbReference>
<accession>A0A1Q9H1K0</accession>
<proteinExistence type="predicted"/>
<organism evidence="2 3">
    <name type="scientific">Photobacterium proteolyticum</name>
    <dbReference type="NCBI Taxonomy" id="1903952"/>
    <lineage>
        <taxon>Bacteria</taxon>
        <taxon>Pseudomonadati</taxon>
        <taxon>Pseudomonadota</taxon>
        <taxon>Gammaproteobacteria</taxon>
        <taxon>Vibrionales</taxon>
        <taxon>Vibrionaceae</taxon>
        <taxon>Photobacterium</taxon>
    </lineage>
</organism>
<evidence type="ECO:0000313" key="3">
    <source>
        <dbReference type="Proteomes" id="UP000186905"/>
    </source>
</evidence>
<reference evidence="2 3" key="1">
    <citation type="submission" date="2016-09" db="EMBL/GenBank/DDBJ databases">
        <title>Photobacterium proteolyticum sp. nov. a protease producing bacterium isolated from ocean sediments of Laizhou Bay.</title>
        <authorList>
            <person name="Li Y."/>
        </authorList>
    </citation>
    <scope>NUCLEOTIDE SEQUENCE [LARGE SCALE GENOMIC DNA]</scope>
    <source>
        <strain evidence="2 3">13-12</strain>
    </source>
</reference>
<name>A0A1Q9H1K0_9GAMM</name>
<keyword evidence="1" id="KW-0812">Transmembrane</keyword>
<dbReference type="InterPro" id="IPR007047">
    <property type="entry name" value="Flp_Fap"/>
</dbReference>
<protein>
    <submittedName>
        <fullName evidence="2">Fimbrial protein</fullName>
    </submittedName>
</protein>
<dbReference type="Pfam" id="PF04964">
    <property type="entry name" value="Flp_Fap"/>
    <property type="match status" value="1"/>
</dbReference>
<dbReference type="STRING" id="1903952.BIT28_04440"/>
<keyword evidence="1" id="KW-1133">Transmembrane helix</keyword>
<gene>
    <name evidence="2" type="ORF">BIT28_04440</name>
</gene>
<feature type="transmembrane region" description="Helical" evidence="1">
    <location>
        <begin position="20"/>
        <end position="38"/>
    </location>
</feature>
<evidence type="ECO:0000313" key="2">
    <source>
        <dbReference type="EMBL" id="OLQ81652.1"/>
    </source>
</evidence>
<keyword evidence="3" id="KW-1185">Reference proteome</keyword>
<sequence length="66" mass="6957">MAMEYISLKYVKDERAVTAVEYAIIAVALSALILAVFGGSDSVLRGAIDSAMTNIKANMTSANTSQ</sequence>